<evidence type="ECO:0000259" key="7">
    <source>
        <dbReference type="Pfam" id="PF13515"/>
    </source>
</evidence>
<keyword evidence="3 6" id="KW-1133">Transmembrane helix</keyword>
<evidence type="ECO:0000256" key="5">
    <source>
        <dbReference type="SAM" id="MobiDB-lite"/>
    </source>
</evidence>
<evidence type="ECO:0000256" key="2">
    <source>
        <dbReference type="ARBA" id="ARBA00022692"/>
    </source>
</evidence>
<dbReference type="PANTHER" id="PTHR47804:SF1">
    <property type="entry name" value="DUF2421 DOMAIN-CONTAINING PROTEIN"/>
    <property type="match status" value="1"/>
</dbReference>
<protein>
    <recommendedName>
        <fullName evidence="7">Integral membrane bound transporter domain-containing protein</fullName>
    </recommendedName>
</protein>
<dbReference type="GO" id="GO:0016020">
    <property type="term" value="C:membrane"/>
    <property type="evidence" value="ECO:0007669"/>
    <property type="project" value="UniProtKB-SubCell"/>
</dbReference>
<dbReference type="InterPro" id="IPR049453">
    <property type="entry name" value="Memb_transporter_dom"/>
</dbReference>
<feature type="transmembrane region" description="Helical" evidence="6">
    <location>
        <begin position="215"/>
        <end position="232"/>
    </location>
</feature>
<evidence type="ECO:0000313" key="8">
    <source>
        <dbReference type="EMBL" id="KAK0388221.1"/>
    </source>
</evidence>
<evidence type="ECO:0000256" key="3">
    <source>
        <dbReference type="ARBA" id="ARBA00022989"/>
    </source>
</evidence>
<sequence length="1075" mass="119686">MSSATAPGSDSTTAGTSARSWLPNRGRSKRSKLRNGTFIIPSTGERSSRQFTLRNPRVSSSSSATDPDVYSESIIEHARYQARRVVAQTRSVWQWLCSEEGHQVLKCSFAYLLGSLGTFWLPLSQFLGHRDGKHIVATITIYFHPARTAGSMFEAVLIAVLAILYSQTVCALSMGISILFQEYHGHVAAHISVLVFCVGGGLGLLGWVKAKLNQPLVNVACTLASIAIITVVTKEEAVLDGYWNGEKIVQVFKMLGLGVLFTVSVNLLVWPLSARRQLRQSEIKASQALAEKIAFITSGFLNGTEEDIRSTEFAQVTKQFTAAHAQISKVLREAKFEHFFLGKEKLYPLDKKLVKSIEALSQAVGGLRSALDTQFTLMKETPMEVSESAVTSPTDSHPSLRRSKSMLSFIEDARERLAVIDEATEEESPERGISQILSEAAPEHRPLFRAPSDIFALFIELLGPSMKSLAYTLAETLRVSPFGTDPTTDITETEQLRESLREALSLYNQARSSALKELYKSIELGRSRSEAVQADIEEVAAACGHFSFSLQTVAEELDAYLDVLEDLKVTTDSLRVSWSWLMFWRRLGRKAKHSAGLFSDPERDTLLMKPPAVRRLRQSAVPKGIPDTMIKRRDTFSWEASSEGNNYVRKASQLLLSAMRFFSREDILFGVKVGIGAVLWAMFAYIPATRPVYQHWRGEWGLLSFMIVTSMTTGAANTTGFARFLGTMAGAVFSLISWLSCQGNPYALAAFGWAVAFWNFYLIVVVKNAPLGRITQLAYNVVVLYAYSISQRVDDDDDDEGGTDPLIFNITYHRVVAVVLGIVWGIMICRLLWPISGRRKFREGLAVLYLQLGLIWKRGPLGTAVESNAMLDYMREGEQAALQRYASKLETLRGAAKSEFELRGPFPDAAWGRIMQSTKHVLDGFYAMRLLTQKRHGFSDGERAVLEYTAAERRLLCQRICHVFQVLASCIMLEYPLTDAIPTIDRVKDQLLGKVHKFRKEHAEPNLLQGPGEGQASLTEGPERVVATQGLDDRDYALLYAYTLVATQIAEDLKKVRAEIEDLFGVLNEEAMLLE</sequence>
<comment type="caution">
    <text evidence="8">The sequence shown here is derived from an EMBL/GenBank/DDBJ whole genome shotgun (WGS) entry which is preliminary data.</text>
</comment>
<keyword evidence="2 6" id="KW-0812">Transmembrane</keyword>
<dbReference type="PANTHER" id="PTHR47804">
    <property type="entry name" value="60S RIBOSOMAL PROTEIN L19"/>
    <property type="match status" value="1"/>
</dbReference>
<keyword evidence="4 6" id="KW-0472">Membrane</keyword>
<feature type="transmembrane region" description="Helical" evidence="6">
    <location>
        <begin position="155"/>
        <end position="181"/>
    </location>
</feature>
<accession>A0AA39GJ93</accession>
<feature type="transmembrane region" description="Helical" evidence="6">
    <location>
        <begin position="813"/>
        <end position="833"/>
    </location>
</feature>
<keyword evidence="9" id="KW-1185">Reference proteome</keyword>
<name>A0AA39GJ93_SARSR</name>
<gene>
    <name evidence="8" type="ORF">NLU13_4466</name>
</gene>
<feature type="transmembrane region" description="Helical" evidence="6">
    <location>
        <begin position="187"/>
        <end position="208"/>
    </location>
</feature>
<feature type="domain" description="Integral membrane bound transporter" evidence="7">
    <location>
        <begin position="692"/>
        <end position="828"/>
    </location>
</feature>
<feature type="compositionally biased region" description="Polar residues" evidence="5">
    <location>
        <begin position="1"/>
        <end position="19"/>
    </location>
</feature>
<feature type="transmembrane region" description="Helical" evidence="6">
    <location>
        <begin position="724"/>
        <end position="740"/>
    </location>
</feature>
<feature type="transmembrane region" description="Helical" evidence="6">
    <location>
        <begin position="667"/>
        <end position="688"/>
    </location>
</feature>
<evidence type="ECO:0000313" key="9">
    <source>
        <dbReference type="Proteomes" id="UP001175261"/>
    </source>
</evidence>
<evidence type="ECO:0000256" key="6">
    <source>
        <dbReference type="SAM" id="Phobius"/>
    </source>
</evidence>
<comment type="subcellular location">
    <subcellularLocation>
        <location evidence="1">Membrane</location>
        <topology evidence="1">Multi-pass membrane protein</topology>
    </subcellularLocation>
</comment>
<feature type="region of interest" description="Disordered" evidence="5">
    <location>
        <begin position="1"/>
        <end position="67"/>
    </location>
</feature>
<reference evidence="8" key="1">
    <citation type="submission" date="2022-10" db="EMBL/GenBank/DDBJ databases">
        <title>Determination and structural analysis of whole genome sequence of Sarocladium strictum F4-1.</title>
        <authorList>
            <person name="Hu L."/>
            <person name="Jiang Y."/>
        </authorList>
    </citation>
    <scope>NUCLEOTIDE SEQUENCE</scope>
    <source>
        <strain evidence="8">F4-1</strain>
    </source>
</reference>
<dbReference type="Proteomes" id="UP001175261">
    <property type="component" value="Unassembled WGS sequence"/>
</dbReference>
<dbReference type="InterPro" id="IPR052430">
    <property type="entry name" value="IVT-Associated"/>
</dbReference>
<evidence type="ECO:0000256" key="1">
    <source>
        <dbReference type="ARBA" id="ARBA00004141"/>
    </source>
</evidence>
<proteinExistence type="predicted"/>
<organism evidence="8 9">
    <name type="scientific">Sarocladium strictum</name>
    <name type="common">Black bundle disease fungus</name>
    <name type="synonym">Acremonium strictum</name>
    <dbReference type="NCBI Taxonomy" id="5046"/>
    <lineage>
        <taxon>Eukaryota</taxon>
        <taxon>Fungi</taxon>
        <taxon>Dikarya</taxon>
        <taxon>Ascomycota</taxon>
        <taxon>Pezizomycotina</taxon>
        <taxon>Sordariomycetes</taxon>
        <taxon>Hypocreomycetidae</taxon>
        <taxon>Hypocreales</taxon>
        <taxon>Sarocladiaceae</taxon>
        <taxon>Sarocladium</taxon>
    </lineage>
</organism>
<feature type="transmembrane region" description="Helical" evidence="6">
    <location>
        <begin position="252"/>
        <end position="272"/>
    </location>
</feature>
<evidence type="ECO:0000256" key="4">
    <source>
        <dbReference type="ARBA" id="ARBA00023136"/>
    </source>
</evidence>
<feature type="transmembrane region" description="Helical" evidence="6">
    <location>
        <begin position="746"/>
        <end position="765"/>
    </location>
</feature>
<dbReference type="Pfam" id="PF13515">
    <property type="entry name" value="FUSC_2"/>
    <property type="match status" value="1"/>
</dbReference>
<dbReference type="AlphaFoldDB" id="A0AA39GJ93"/>
<feature type="compositionally biased region" description="Polar residues" evidence="5">
    <location>
        <begin position="49"/>
        <end position="65"/>
    </location>
</feature>
<dbReference type="EMBL" id="JAPDFR010000003">
    <property type="protein sequence ID" value="KAK0388221.1"/>
    <property type="molecule type" value="Genomic_DNA"/>
</dbReference>